<name>A0A382FXA7_9ZZZZ</name>
<protein>
    <submittedName>
        <fullName evidence="1">Uncharacterized protein</fullName>
    </submittedName>
</protein>
<dbReference type="EMBL" id="UINC01052395">
    <property type="protein sequence ID" value="SVB67678.1"/>
    <property type="molecule type" value="Genomic_DNA"/>
</dbReference>
<evidence type="ECO:0000313" key="1">
    <source>
        <dbReference type="EMBL" id="SVB67678.1"/>
    </source>
</evidence>
<gene>
    <name evidence="1" type="ORF">METZ01_LOCUS220532</name>
</gene>
<dbReference type="AlphaFoldDB" id="A0A382FXA7"/>
<proteinExistence type="predicted"/>
<accession>A0A382FXA7</accession>
<organism evidence="1">
    <name type="scientific">marine metagenome</name>
    <dbReference type="NCBI Taxonomy" id="408172"/>
    <lineage>
        <taxon>unclassified sequences</taxon>
        <taxon>metagenomes</taxon>
        <taxon>ecological metagenomes</taxon>
    </lineage>
</organism>
<sequence>MSNRELNQLRVESLFSFKKFKKKMLFIVMFISY</sequence>
<reference evidence="1" key="1">
    <citation type="submission" date="2018-05" db="EMBL/GenBank/DDBJ databases">
        <authorList>
            <person name="Lanie J.A."/>
            <person name="Ng W.-L."/>
            <person name="Kazmierczak K.M."/>
            <person name="Andrzejewski T.M."/>
            <person name="Davidsen T.M."/>
            <person name="Wayne K.J."/>
            <person name="Tettelin H."/>
            <person name="Glass J.I."/>
            <person name="Rusch D."/>
            <person name="Podicherti R."/>
            <person name="Tsui H.-C.T."/>
            <person name="Winkler M.E."/>
        </authorList>
    </citation>
    <scope>NUCLEOTIDE SEQUENCE</scope>
</reference>